<evidence type="ECO:0000313" key="2">
    <source>
        <dbReference type="EMBL" id="CAA9891678.1"/>
    </source>
</evidence>
<evidence type="ECO:0000313" key="3">
    <source>
        <dbReference type="Proteomes" id="UP000494216"/>
    </source>
</evidence>
<comment type="caution">
    <text evidence="2">The sequence shown here is derived from an EMBL/GenBank/DDBJ whole genome shotgun (WGS) entry which is preliminary data.</text>
</comment>
<reference evidence="2 3" key="1">
    <citation type="submission" date="2020-02" db="EMBL/GenBank/DDBJ databases">
        <authorList>
            <person name="Hogendoorn C."/>
        </authorList>
    </citation>
    <scope>NUCLEOTIDE SEQUENCE [LARGE SCALE GENOMIC DNA]</scope>
    <source>
        <strain evidence="2">METHB21</strain>
    </source>
</reference>
<gene>
    <name evidence="2" type="ORF">METHB2_480012</name>
</gene>
<organism evidence="2 3">
    <name type="scientific">Candidatus Methylobacter favarea</name>
    <dbReference type="NCBI Taxonomy" id="2707345"/>
    <lineage>
        <taxon>Bacteria</taxon>
        <taxon>Pseudomonadati</taxon>
        <taxon>Pseudomonadota</taxon>
        <taxon>Gammaproteobacteria</taxon>
        <taxon>Methylococcales</taxon>
        <taxon>Methylococcaceae</taxon>
        <taxon>Methylobacter</taxon>
    </lineage>
</organism>
<dbReference type="InterPro" id="IPR025668">
    <property type="entry name" value="Tnp_DDE_dom"/>
</dbReference>
<dbReference type="AlphaFoldDB" id="A0A8S0WK29"/>
<sequence>MIGKLFEDRGYSCKELAQLPADQDVQLITTLKKNMKAQSIDAFDKLMRRKCSIIDPQ</sequence>
<proteinExistence type="predicted"/>
<protein>
    <recommendedName>
        <fullName evidence="1">Transposase DDE domain-containing protein</fullName>
    </recommendedName>
</protein>
<keyword evidence="3" id="KW-1185">Reference proteome</keyword>
<dbReference type="Pfam" id="PF13612">
    <property type="entry name" value="DDE_Tnp_1_3"/>
    <property type="match status" value="1"/>
</dbReference>
<accession>A0A8S0WK29</accession>
<dbReference type="Proteomes" id="UP000494216">
    <property type="component" value="Unassembled WGS sequence"/>
</dbReference>
<evidence type="ECO:0000259" key="1">
    <source>
        <dbReference type="Pfam" id="PF13612"/>
    </source>
</evidence>
<feature type="domain" description="Transposase DDE" evidence="1">
    <location>
        <begin position="2"/>
        <end position="55"/>
    </location>
</feature>
<name>A0A8S0WK29_9GAMM</name>
<dbReference type="EMBL" id="CADCXN010000078">
    <property type="protein sequence ID" value="CAA9891678.1"/>
    <property type="molecule type" value="Genomic_DNA"/>
</dbReference>